<dbReference type="Proteomes" id="UP000886611">
    <property type="component" value="Unassembled WGS sequence"/>
</dbReference>
<comment type="similarity">
    <text evidence="1 4">Belongs to the UDP-glycosyltransferase family.</text>
</comment>
<dbReference type="FunFam" id="3.40.50.2000:FF:000021">
    <property type="entry name" value="UDP-glucuronosyltransferase"/>
    <property type="match status" value="1"/>
</dbReference>
<dbReference type="InterPro" id="IPR035595">
    <property type="entry name" value="UDP_glycos_trans_CS"/>
</dbReference>
<sequence length="491" mass="56444">MKVLILELVNRGHEVTVLRLSNTYYTDEVSSDFHIETVQLPQHKARSKDEIEQVSLASILQKAFNDEPRFLSAFWNILESIRRISGDYVVGIESTFENSTLLGRLQDAHFDLVLADPFYPGGAILARYLNLPIIQFGRWLPFEDVHFAVAPSPLSFVPVLNSRLTDRMTFSERLQNVFLYILGGILGQVYIYSTYDQLCHRYLKTGETMYDLYKKSDIYLVKMDFVFEFPKPTMPNLVYIGGFQCKPSESLSPELQKFLDDADEGVVIFSLGTLTKTLPAHVATEVAAGLAKIPQRVIWRYVGKKPSMLGNNTMLLEWLPQNDLLGHSKIKAFIAHGGENGLYEAIYHGVPVIGIPLFGDQYENLLRLKVRGAAILLENLKYLTRDQIYNAVKTITEDPSYRYNMKRLSRLHRDTPIHSKELAVFWVEYVVRNKGAQHLRAASTELPTYQYLLVDVSVLCFIVLVFFVYFIWTILKLIIRKIEFFRKKKTD</sequence>
<dbReference type="InterPro" id="IPR002213">
    <property type="entry name" value="UDP_glucos_trans"/>
</dbReference>
<comment type="catalytic activity">
    <reaction evidence="5">
        <text>glucuronate acceptor + UDP-alpha-D-glucuronate = acceptor beta-D-glucuronoside + UDP + H(+)</text>
        <dbReference type="Rhea" id="RHEA:21032"/>
        <dbReference type="ChEBI" id="CHEBI:15378"/>
        <dbReference type="ChEBI" id="CHEBI:58052"/>
        <dbReference type="ChEBI" id="CHEBI:58223"/>
        <dbReference type="ChEBI" id="CHEBI:132367"/>
        <dbReference type="ChEBI" id="CHEBI:132368"/>
        <dbReference type="EC" id="2.4.1.17"/>
    </reaction>
</comment>
<comment type="subcellular location">
    <subcellularLocation>
        <location evidence="5">Membrane</location>
        <topology evidence="5">Single-pass membrane protein</topology>
    </subcellularLocation>
</comment>
<dbReference type="GO" id="GO:0016020">
    <property type="term" value="C:membrane"/>
    <property type="evidence" value="ECO:0007669"/>
    <property type="project" value="UniProtKB-SubCell"/>
</dbReference>
<dbReference type="Gene3D" id="3.40.50.2000">
    <property type="entry name" value="Glycogen Phosphorylase B"/>
    <property type="match status" value="2"/>
</dbReference>
<evidence type="ECO:0000313" key="7">
    <source>
        <dbReference type="Proteomes" id="UP000886611"/>
    </source>
</evidence>
<reference evidence="6 7" key="1">
    <citation type="journal article" date="2021" name="Cell">
        <title>Tracing the genetic footprints of vertebrate landing in non-teleost ray-finned fishes.</title>
        <authorList>
            <person name="Bi X."/>
            <person name="Wang K."/>
            <person name="Yang L."/>
            <person name="Pan H."/>
            <person name="Jiang H."/>
            <person name="Wei Q."/>
            <person name="Fang M."/>
            <person name="Yu H."/>
            <person name="Zhu C."/>
            <person name="Cai Y."/>
            <person name="He Y."/>
            <person name="Gan X."/>
            <person name="Zeng H."/>
            <person name="Yu D."/>
            <person name="Zhu Y."/>
            <person name="Jiang H."/>
            <person name="Qiu Q."/>
            <person name="Yang H."/>
            <person name="Zhang Y.E."/>
            <person name="Wang W."/>
            <person name="Zhu M."/>
            <person name="He S."/>
            <person name="Zhang G."/>
        </authorList>
    </citation>
    <scope>NUCLEOTIDE SEQUENCE [LARGE SCALE GENOMIC DNA]</scope>
    <source>
        <strain evidence="6">Bchr_013</strain>
    </source>
</reference>
<proteinExistence type="inferred from homology"/>
<feature type="transmembrane region" description="Helical" evidence="5">
    <location>
        <begin position="456"/>
        <end position="479"/>
    </location>
</feature>
<dbReference type="EMBL" id="JAATIS010009265">
    <property type="protein sequence ID" value="KAG2456142.1"/>
    <property type="molecule type" value="Genomic_DNA"/>
</dbReference>
<keyword evidence="5" id="KW-1133">Transmembrane helix</keyword>
<feature type="non-terminal residue" evidence="6">
    <location>
        <position position="491"/>
    </location>
</feature>
<keyword evidence="5" id="KW-0812">Transmembrane</keyword>
<evidence type="ECO:0000313" key="6">
    <source>
        <dbReference type="EMBL" id="KAG2456142.1"/>
    </source>
</evidence>
<keyword evidence="5" id="KW-0472">Membrane</keyword>
<feature type="non-terminal residue" evidence="6">
    <location>
        <position position="1"/>
    </location>
</feature>
<keyword evidence="2 4" id="KW-0328">Glycosyltransferase</keyword>
<dbReference type="InterPro" id="IPR050271">
    <property type="entry name" value="UDP-glycosyltransferase"/>
</dbReference>
<keyword evidence="7" id="KW-1185">Reference proteome</keyword>
<dbReference type="EC" id="2.4.1.17" evidence="5"/>
<dbReference type="CDD" id="cd03784">
    <property type="entry name" value="GT1_Gtf-like"/>
    <property type="match status" value="1"/>
</dbReference>
<comment type="caution">
    <text evidence="6">The sequence shown here is derived from an EMBL/GenBank/DDBJ whole genome shotgun (WGS) entry which is preliminary data.</text>
</comment>
<dbReference type="PANTHER" id="PTHR48043">
    <property type="entry name" value="EG:EG0003.4 PROTEIN-RELATED"/>
    <property type="match status" value="1"/>
</dbReference>
<keyword evidence="3 4" id="KW-0808">Transferase</keyword>
<accession>A0A8X7WTG2</accession>
<organism evidence="6 7">
    <name type="scientific">Polypterus senegalus</name>
    <name type="common">Senegal bichir</name>
    <dbReference type="NCBI Taxonomy" id="55291"/>
    <lineage>
        <taxon>Eukaryota</taxon>
        <taxon>Metazoa</taxon>
        <taxon>Chordata</taxon>
        <taxon>Craniata</taxon>
        <taxon>Vertebrata</taxon>
        <taxon>Euteleostomi</taxon>
        <taxon>Actinopterygii</taxon>
        <taxon>Polypteriformes</taxon>
        <taxon>Polypteridae</taxon>
        <taxon>Polypterus</taxon>
    </lineage>
</organism>
<evidence type="ECO:0000256" key="3">
    <source>
        <dbReference type="ARBA" id="ARBA00022679"/>
    </source>
</evidence>
<protein>
    <recommendedName>
        <fullName evidence="5">UDP-glucuronosyltransferase</fullName>
        <ecNumber evidence="5">2.4.1.17</ecNumber>
    </recommendedName>
</protein>
<evidence type="ECO:0000256" key="2">
    <source>
        <dbReference type="ARBA" id="ARBA00022676"/>
    </source>
</evidence>
<dbReference type="PROSITE" id="PS00375">
    <property type="entry name" value="UDPGT"/>
    <property type="match status" value="1"/>
</dbReference>
<dbReference type="AlphaFoldDB" id="A0A8X7WTG2"/>
<dbReference type="PANTHER" id="PTHR48043:SF63">
    <property type="entry name" value="UDP GLUCURONOSYLTRANSFERASE 5 FAMILY, POLYPEPTIDE F1-RELATED"/>
    <property type="match status" value="1"/>
</dbReference>
<name>A0A8X7WTG2_POLSE</name>
<evidence type="ECO:0000256" key="1">
    <source>
        <dbReference type="ARBA" id="ARBA00009995"/>
    </source>
</evidence>
<evidence type="ECO:0000256" key="4">
    <source>
        <dbReference type="RuleBase" id="RU003718"/>
    </source>
</evidence>
<dbReference type="SUPFAM" id="SSF53756">
    <property type="entry name" value="UDP-Glycosyltransferase/glycogen phosphorylase"/>
    <property type="match status" value="1"/>
</dbReference>
<evidence type="ECO:0000256" key="5">
    <source>
        <dbReference type="RuleBase" id="RU362059"/>
    </source>
</evidence>
<gene>
    <name evidence="6" type="primary">Ugt2c1_1</name>
    <name evidence="6" type="ORF">GTO96_0007812</name>
</gene>
<dbReference type="Pfam" id="PF00201">
    <property type="entry name" value="UDPGT"/>
    <property type="match status" value="1"/>
</dbReference>
<dbReference type="GO" id="GO:0015020">
    <property type="term" value="F:glucuronosyltransferase activity"/>
    <property type="evidence" value="ECO:0007669"/>
    <property type="project" value="UniProtKB-EC"/>
</dbReference>